<dbReference type="InParanoid" id="A0A6I9QL78"/>
<dbReference type="FunCoup" id="A0A6I9QL78">
    <property type="interactions" value="2"/>
</dbReference>
<dbReference type="Pfam" id="PF13456">
    <property type="entry name" value="RVT_3"/>
    <property type="match status" value="1"/>
</dbReference>
<evidence type="ECO:0000313" key="4">
    <source>
        <dbReference type="RefSeq" id="XP_010911223.1"/>
    </source>
</evidence>
<dbReference type="PANTHER" id="PTHR47074:SF11">
    <property type="entry name" value="REVERSE TRANSCRIPTASE-LIKE PROTEIN"/>
    <property type="match status" value="1"/>
</dbReference>
<accession>A0A6I9QL78</accession>
<dbReference type="AlphaFoldDB" id="A0A6I9QL78"/>
<dbReference type="InterPro" id="IPR052929">
    <property type="entry name" value="RNase_H-like_EbsB-rel"/>
</dbReference>
<name>A0A6I9QL78_ELAGV</name>
<feature type="non-terminal residue" evidence="4">
    <location>
        <position position="146"/>
    </location>
</feature>
<dbReference type="Proteomes" id="UP000504607">
    <property type="component" value="Unplaced"/>
</dbReference>
<dbReference type="OrthoDB" id="690769at2759"/>
<feature type="transmembrane region" description="Helical" evidence="1">
    <location>
        <begin position="118"/>
        <end position="139"/>
    </location>
</feature>
<organism evidence="3 4">
    <name type="scientific">Elaeis guineensis var. tenera</name>
    <name type="common">Oil palm</name>
    <dbReference type="NCBI Taxonomy" id="51953"/>
    <lineage>
        <taxon>Eukaryota</taxon>
        <taxon>Viridiplantae</taxon>
        <taxon>Streptophyta</taxon>
        <taxon>Embryophyta</taxon>
        <taxon>Tracheophyta</taxon>
        <taxon>Spermatophyta</taxon>
        <taxon>Magnoliopsida</taxon>
        <taxon>Liliopsida</taxon>
        <taxon>Arecaceae</taxon>
        <taxon>Arecoideae</taxon>
        <taxon>Cocoseae</taxon>
        <taxon>Elaeidinae</taxon>
        <taxon>Elaeis</taxon>
    </lineage>
</organism>
<reference evidence="4" key="1">
    <citation type="submission" date="2025-08" db="UniProtKB">
        <authorList>
            <consortium name="RefSeq"/>
        </authorList>
    </citation>
    <scope>IDENTIFICATION</scope>
</reference>
<feature type="domain" description="RNase H type-1" evidence="2">
    <location>
        <begin position="77"/>
        <end position="146"/>
    </location>
</feature>
<keyword evidence="1" id="KW-1133">Transmembrane helix</keyword>
<proteinExistence type="predicted"/>
<dbReference type="InterPro" id="IPR002156">
    <property type="entry name" value="RNaseH_domain"/>
</dbReference>
<dbReference type="RefSeq" id="XP_010911223.1">
    <property type="nucleotide sequence ID" value="XM_010912921.1"/>
</dbReference>
<keyword evidence="3" id="KW-1185">Reference proteome</keyword>
<dbReference type="PANTHER" id="PTHR47074">
    <property type="entry name" value="BNAC02G40300D PROTEIN"/>
    <property type="match status" value="1"/>
</dbReference>
<evidence type="ECO:0000313" key="3">
    <source>
        <dbReference type="Proteomes" id="UP000504607"/>
    </source>
</evidence>
<protein>
    <submittedName>
        <fullName evidence="4">Uncharacterized protein LOC105037231</fullName>
    </submittedName>
</protein>
<gene>
    <name evidence="4" type="primary">LOC105037231</name>
</gene>
<evidence type="ECO:0000259" key="2">
    <source>
        <dbReference type="Pfam" id="PF13456"/>
    </source>
</evidence>
<dbReference type="GO" id="GO:0004523">
    <property type="term" value="F:RNA-DNA hybrid ribonuclease activity"/>
    <property type="evidence" value="ECO:0007669"/>
    <property type="project" value="InterPro"/>
</dbReference>
<sequence length="146" mass="16255">MIWNSKNDFIFNHKAHSACNIHLSALRYVHEYLQTGQISSLANGQKCWSNSGSVSPSPRSPLVISWIPLPCDHVKVNFDASWSVGEAGLGYIIKDHQGMIVFAETIRMAARSIPEAKLLAAWNALMIAIYRLGLIRIWLEGASYTV</sequence>
<dbReference type="GO" id="GO:0003676">
    <property type="term" value="F:nucleic acid binding"/>
    <property type="evidence" value="ECO:0007669"/>
    <property type="project" value="InterPro"/>
</dbReference>
<keyword evidence="1" id="KW-0472">Membrane</keyword>
<evidence type="ECO:0000256" key="1">
    <source>
        <dbReference type="SAM" id="Phobius"/>
    </source>
</evidence>
<keyword evidence="1" id="KW-0812">Transmembrane</keyword>